<dbReference type="PANTHER" id="PTHR34136:SF1">
    <property type="entry name" value="UDP-N-ACETYL-D-MANNOSAMINURONIC ACID TRANSFERASE"/>
    <property type="match status" value="1"/>
</dbReference>
<dbReference type="Proteomes" id="UP000278440">
    <property type="component" value="Unassembled WGS sequence"/>
</dbReference>
<evidence type="ECO:0000313" key="5">
    <source>
        <dbReference type="Proteomes" id="UP000278440"/>
    </source>
</evidence>
<evidence type="ECO:0000313" key="4">
    <source>
        <dbReference type="EMBL" id="RKT78481.1"/>
    </source>
</evidence>
<keyword evidence="2" id="KW-0808">Transferase</keyword>
<dbReference type="OrthoDB" id="9771846at2"/>
<organism evidence="4 5">
    <name type="scientific">Terracoccus luteus</name>
    <dbReference type="NCBI Taxonomy" id="53356"/>
    <lineage>
        <taxon>Bacteria</taxon>
        <taxon>Bacillati</taxon>
        <taxon>Actinomycetota</taxon>
        <taxon>Actinomycetes</taxon>
        <taxon>Micrococcales</taxon>
        <taxon>Intrasporangiaceae</taxon>
        <taxon>Terracoccus</taxon>
    </lineage>
</organism>
<evidence type="ECO:0000256" key="1">
    <source>
        <dbReference type="ARBA" id="ARBA00022676"/>
    </source>
</evidence>
<proteinExistence type="predicted"/>
<sequence>MERDLDLSFPPAHGATLSDDDAPSTWTPPTRPTKHGIRTSPRTRQLLGSRSAAAAAGVWRHRPAHEPQSLPRPAPSGDDPAEPAGSELRPPLRWARATVTVAGFDVHLRAYDGVVDEIGEASVRRFGPVMAVASANLDHVYHFGRGGLAAPRAMADTGVLTWLTLLDGIPIVAVVRGRTGVRWPRLAGADLLVPVLARAEQDGIRVGFLGGQETMHVELRRVVARDFPQLVVSGYWAPDPSEVDDRARSDELAEQVRHSRTDLLVVGLGKPRQEVWIQEHGEQTGARVLLAFGASADFLAGQVKRAPAVFRETGMEWAYRLAMEPRRLAHRYLVDGPVALSRLVR</sequence>
<reference evidence="4 5" key="1">
    <citation type="submission" date="2018-10" db="EMBL/GenBank/DDBJ databases">
        <title>Sequencing the genomes of 1000 actinobacteria strains.</title>
        <authorList>
            <person name="Klenk H.-P."/>
        </authorList>
    </citation>
    <scope>NUCLEOTIDE SEQUENCE [LARGE SCALE GENOMIC DNA]</scope>
    <source>
        <strain evidence="4 5">DSM 44267</strain>
    </source>
</reference>
<dbReference type="InterPro" id="IPR004629">
    <property type="entry name" value="WecG_TagA_CpsF"/>
</dbReference>
<protein>
    <submittedName>
        <fullName evidence="4">Exopolysaccharide biosynthesis WecB/TagA/CpsF family protein</fullName>
    </submittedName>
</protein>
<keyword evidence="1" id="KW-0328">Glycosyltransferase</keyword>
<dbReference type="Pfam" id="PF03808">
    <property type="entry name" value="Glyco_tran_WecG"/>
    <property type="match status" value="1"/>
</dbReference>
<dbReference type="PANTHER" id="PTHR34136">
    <property type="match status" value="1"/>
</dbReference>
<comment type="caution">
    <text evidence="4">The sequence shown here is derived from an EMBL/GenBank/DDBJ whole genome shotgun (WGS) entry which is preliminary data.</text>
</comment>
<gene>
    <name evidence="4" type="ORF">DFJ68_1927</name>
</gene>
<name>A0A495XV84_9MICO</name>
<dbReference type="CDD" id="cd06533">
    <property type="entry name" value="Glyco_transf_WecG_TagA"/>
    <property type="match status" value="1"/>
</dbReference>
<dbReference type="NCBIfam" id="TIGR00696">
    <property type="entry name" value="wecG_tagA_cpsF"/>
    <property type="match status" value="1"/>
</dbReference>
<evidence type="ECO:0000256" key="2">
    <source>
        <dbReference type="ARBA" id="ARBA00022679"/>
    </source>
</evidence>
<dbReference type="RefSeq" id="WP_121032735.1">
    <property type="nucleotide sequence ID" value="NZ_RBXT01000001.1"/>
</dbReference>
<dbReference type="GO" id="GO:0016758">
    <property type="term" value="F:hexosyltransferase activity"/>
    <property type="evidence" value="ECO:0007669"/>
    <property type="project" value="TreeGrafter"/>
</dbReference>
<evidence type="ECO:0000256" key="3">
    <source>
        <dbReference type="SAM" id="MobiDB-lite"/>
    </source>
</evidence>
<keyword evidence="5" id="KW-1185">Reference proteome</keyword>
<dbReference type="EMBL" id="RBXT01000001">
    <property type="protein sequence ID" value="RKT78481.1"/>
    <property type="molecule type" value="Genomic_DNA"/>
</dbReference>
<dbReference type="AlphaFoldDB" id="A0A495XV84"/>
<accession>A0A495XV84</accession>
<feature type="region of interest" description="Disordered" evidence="3">
    <location>
        <begin position="1"/>
        <end position="89"/>
    </location>
</feature>